<dbReference type="InterPro" id="IPR036096">
    <property type="entry name" value="Ataxin_AXH_dom_sf"/>
</dbReference>
<sequence>APLLPQPRYEDGVRQQPETASSNSALFRRGTLVTTGAGAIKRVEDLSLADFDGGGNSRYRLERCRVARAEDNPPEGTVRLEFTLGQDRRQVRKIELPISQPFYVADKGWASHSPTKTMERHGLPCQRLEIGDSVVSLIPRRKKPAASSEVLDMSTSGAASSSTVSKKSRPIPGSPAGSANQRKRPRSPDPRC</sequence>
<feature type="region of interest" description="Disordered" evidence="7">
    <location>
        <begin position="141"/>
        <end position="192"/>
    </location>
</feature>
<keyword evidence="5" id="KW-0804">Transcription</keyword>
<keyword evidence="3" id="KW-0805">Transcription regulation</keyword>
<organism evidence="9 11">
    <name type="scientific">Macrostomum lignano</name>
    <dbReference type="NCBI Taxonomy" id="282301"/>
    <lineage>
        <taxon>Eukaryota</taxon>
        <taxon>Metazoa</taxon>
        <taxon>Spiralia</taxon>
        <taxon>Lophotrochozoa</taxon>
        <taxon>Platyhelminthes</taxon>
        <taxon>Rhabditophora</taxon>
        <taxon>Macrostomorpha</taxon>
        <taxon>Macrostomida</taxon>
        <taxon>Macrostomidae</taxon>
        <taxon>Macrostomum</taxon>
    </lineage>
</organism>
<evidence type="ECO:0000256" key="3">
    <source>
        <dbReference type="ARBA" id="ARBA00023015"/>
    </source>
</evidence>
<dbReference type="SMART" id="SM00536">
    <property type="entry name" value="AXH"/>
    <property type="match status" value="1"/>
</dbReference>
<feature type="region of interest" description="Disordered" evidence="7">
    <location>
        <begin position="1"/>
        <end position="25"/>
    </location>
</feature>
<dbReference type="Proteomes" id="UP000095280">
    <property type="component" value="Unplaced"/>
</dbReference>
<dbReference type="GO" id="GO:0006355">
    <property type="term" value="P:regulation of DNA-templated transcription"/>
    <property type="evidence" value="ECO:0007669"/>
    <property type="project" value="InterPro"/>
</dbReference>
<keyword evidence="9" id="KW-1185">Reference proteome</keyword>
<keyword evidence="4" id="KW-0238">DNA-binding</keyword>
<evidence type="ECO:0000259" key="8">
    <source>
        <dbReference type="PROSITE" id="PS51148"/>
    </source>
</evidence>
<dbReference type="InterPro" id="IPR043404">
    <property type="entry name" value="ATAXIN1-like"/>
</dbReference>
<evidence type="ECO:0000256" key="7">
    <source>
        <dbReference type="SAM" id="MobiDB-lite"/>
    </source>
</evidence>
<evidence type="ECO:0000256" key="4">
    <source>
        <dbReference type="ARBA" id="ARBA00023125"/>
    </source>
</evidence>
<dbReference type="PANTHER" id="PTHR13392">
    <property type="entry name" value="ATAXIN 1"/>
    <property type="match status" value="1"/>
</dbReference>
<evidence type="ECO:0000313" key="10">
    <source>
        <dbReference type="WBParaSite" id="maker-uti_cns_0001542-snap-gene-0.4-mRNA-1"/>
    </source>
</evidence>
<keyword evidence="6" id="KW-0539">Nucleus</keyword>
<keyword evidence="2" id="KW-0678">Repressor</keyword>
<dbReference type="GO" id="GO:0003723">
    <property type="term" value="F:RNA binding"/>
    <property type="evidence" value="ECO:0007669"/>
    <property type="project" value="InterPro"/>
</dbReference>
<feature type="compositionally biased region" description="Polar residues" evidence="7">
    <location>
        <begin position="16"/>
        <end position="25"/>
    </location>
</feature>
<evidence type="ECO:0000256" key="2">
    <source>
        <dbReference type="ARBA" id="ARBA00022491"/>
    </source>
</evidence>
<dbReference type="WBParaSite" id="maker-uti_cns_0001542-snap-gene-0.4-mRNA-1">
    <property type="protein sequence ID" value="maker-uti_cns_0001542-snap-gene-0.4-mRNA-1"/>
    <property type="gene ID" value="maker-uti_cns_0001542-snap-gene-0.4"/>
</dbReference>
<reference evidence="10 11" key="1">
    <citation type="submission" date="2016-11" db="UniProtKB">
        <authorList>
            <consortium name="WormBaseParasite"/>
        </authorList>
    </citation>
    <scope>IDENTIFICATION</scope>
</reference>
<dbReference type="AlphaFoldDB" id="A0A1I8GDY7"/>
<evidence type="ECO:0000313" key="9">
    <source>
        <dbReference type="Proteomes" id="UP000095280"/>
    </source>
</evidence>
<dbReference type="GO" id="GO:0005634">
    <property type="term" value="C:nucleus"/>
    <property type="evidence" value="ECO:0007669"/>
    <property type="project" value="UniProtKB-SubCell"/>
</dbReference>
<evidence type="ECO:0000256" key="5">
    <source>
        <dbReference type="ARBA" id="ARBA00023163"/>
    </source>
</evidence>
<proteinExistence type="predicted"/>
<comment type="subcellular location">
    <subcellularLocation>
        <location evidence="1">Nucleus</location>
    </subcellularLocation>
</comment>
<dbReference type="PROSITE" id="PS51148">
    <property type="entry name" value="AXH"/>
    <property type="match status" value="1"/>
</dbReference>
<dbReference type="SUPFAM" id="SSF102031">
    <property type="entry name" value="AXH domain"/>
    <property type="match status" value="1"/>
</dbReference>
<dbReference type="WBParaSite" id="maker-uti_cns_0001699-snap-gene-0.3-mRNA-1">
    <property type="protein sequence ID" value="maker-uti_cns_0001699-snap-gene-0.3-mRNA-1"/>
    <property type="gene ID" value="maker-uti_cns_0001699-snap-gene-0.3"/>
</dbReference>
<dbReference type="InterPro" id="IPR003652">
    <property type="entry name" value="Ataxin_AXH_dom"/>
</dbReference>
<dbReference type="PANTHER" id="PTHR13392:SF13">
    <property type="entry name" value="AXH DOMAIN-CONTAINING PROTEIN"/>
    <property type="match status" value="1"/>
</dbReference>
<accession>A0A1I8GDY7</accession>
<evidence type="ECO:0000256" key="1">
    <source>
        <dbReference type="ARBA" id="ARBA00004123"/>
    </source>
</evidence>
<protein>
    <submittedName>
        <fullName evidence="10 11">AXH domain-containing protein</fullName>
    </submittedName>
</protein>
<evidence type="ECO:0000256" key="6">
    <source>
        <dbReference type="ARBA" id="ARBA00023242"/>
    </source>
</evidence>
<feature type="compositionally biased region" description="Low complexity" evidence="7">
    <location>
        <begin position="154"/>
        <end position="165"/>
    </location>
</feature>
<dbReference type="Pfam" id="PF08517">
    <property type="entry name" value="AXH"/>
    <property type="match status" value="1"/>
</dbReference>
<name>A0A1I8GDY7_9PLAT</name>
<evidence type="ECO:0000313" key="11">
    <source>
        <dbReference type="WBParaSite" id="maker-uti_cns_0001699-snap-gene-0.3-mRNA-1"/>
    </source>
</evidence>
<feature type="domain" description="AXH" evidence="8">
    <location>
        <begin position="15"/>
        <end position="145"/>
    </location>
</feature>
<dbReference type="GO" id="GO:0003677">
    <property type="term" value="F:DNA binding"/>
    <property type="evidence" value="ECO:0007669"/>
    <property type="project" value="UniProtKB-KW"/>
</dbReference>